<comment type="caution">
    <text evidence="1">The sequence shown here is derived from an EMBL/GenBank/DDBJ whole genome shotgun (WGS) entry which is preliminary data.</text>
</comment>
<accession>A0A8X7BM72</accession>
<dbReference type="EMBL" id="BMAU01021432">
    <property type="protein sequence ID" value="GFY35492.1"/>
    <property type="molecule type" value="Genomic_DNA"/>
</dbReference>
<protein>
    <submittedName>
        <fullName evidence="1">Uncharacterized protein</fullName>
    </submittedName>
</protein>
<organism evidence="1 2">
    <name type="scientific">Trichonephila clavipes</name>
    <name type="common">Golden silk orbweaver</name>
    <name type="synonym">Nephila clavipes</name>
    <dbReference type="NCBI Taxonomy" id="2585209"/>
    <lineage>
        <taxon>Eukaryota</taxon>
        <taxon>Metazoa</taxon>
        <taxon>Ecdysozoa</taxon>
        <taxon>Arthropoda</taxon>
        <taxon>Chelicerata</taxon>
        <taxon>Arachnida</taxon>
        <taxon>Araneae</taxon>
        <taxon>Araneomorphae</taxon>
        <taxon>Entelegynae</taxon>
        <taxon>Araneoidea</taxon>
        <taxon>Nephilidae</taxon>
        <taxon>Trichonephila</taxon>
    </lineage>
</organism>
<keyword evidence="2" id="KW-1185">Reference proteome</keyword>
<reference evidence="1" key="1">
    <citation type="submission" date="2020-08" db="EMBL/GenBank/DDBJ databases">
        <title>Multicomponent nature underlies the extraordinary mechanical properties of spider dragline silk.</title>
        <authorList>
            <person name="Kono N."/>
            <person name="Nakamura H."/>
            <person name="Mori M."/>
            <person name="Yoshida Y."/>
            <person name="Ohtoshi R."/>
            <person name="Malay A.D."/>
            <person name="Moran D.A.P."/>
            <person name="Tomita M."/>
            <person name="Numata K."/>
            <person name="Arakawa K."/>
        </authorList>
    </citation>
    <scope>NUCLEOTIDE SEQUENCE</scope>
</reference>
<sequence length="107" mass="12592">MSLDTERETHHFIEVSTKLMANAKLELRGWEFIDSNVSTPQPEISKVLGMLWNRKNDTLSCEERKRWRHVPTSENPADLPLRGCSAKKLIESRWWEGPQWLMLSEKE</sequence>
<proteinExistence type="predicted"/>
<gene>
    <name evidence="1" type="ORF">TNCV_195951</name>
</gene>
<dbReference type="Proteomes" id="UP000887159">
    <property type="component" value="Unassembled WGS sequence"/>
</dbReference>
<dbReference type="AlphaFoldDB" id="A0A8X7BM72"/>
<evidence type="ECO:0000313" key="2">
    <source>
        <dbReference type="Proteomes" id="UP000887159"/>
    </source>
</evidence>
<name>A0A8X7BM72_TRICX</name>
<evidence type="ECO:0000313" key="1">
    <source>
        <dbReference type="EMBL" id="GFY35492.1"/>
    </source>
</evidence>